<accession>B0EJ28</accession>
<keyword evidence="2" id="KW-1185">Reference proteome</keyword>
<dbReference type="eggNOG" id="ENOG502RBHH">
    <property type="taxonomic scope" value="Eukaryota"/>
</dbReference>
<organism evidence="2">
    <name type="scientific">Entamoeba dispar (strain ATCC PRA-260 / SAW760)</name>
    <dbReference type="NCBI Taxonomy" id="370354"/>
    <lineage>
        <taxon>Eukaryota</taxon>
        <taxon>Amoebozoa</taxon>
        <taxon>Evosea</taxon>
        <taxon>Archamoebae</taxon>
        <taxon>Mastigamoebida</taxon>
        <taxon>Entamoebidae</taxon>
        <taxon>Entamoeba</taxon>
    </lineage>
</organism>
<reference evidence="2" key="1">
    <citation type="submission" date="2007-12" db="EMBL/GenBank/DDBJ databases">
        <title>Annotation of Entamoeba dispar SAW760.</title>
        <authorList>
            <person name="Lorenzi H."/>
            <person name="Inman J."/>
            <person name="Schobel S."/>
            <person name="Amedeo P."/>
            <person name="Caler E."/>
        </authorList>
    </citation>
    <scope>NUCLEOTIDE SEQUENCE [LARGE SCALE GENOMIC DNA]</scope>
    <source>
        <strain evidence="2">ATCC PRA-260 / SAW760</strain>
    </source>
</reference>
<gene>
    <name evidence="1" type="ORF">EDI_126750</name>
</gene>
<protein>
    <submittedName>
        <fullName evidence="1">Uncharacterized protein</fullName>
    </submittedName>
</protein>
<evidence type="ECO:0000313" key="1">
    <source>
        <dbReference type="EMBL" id="EDR25472.1"/>
    </source>
</evidence>
<dbReference type="AlphaFoldDB" id="B0EJ28"/>
<evidence type="ECO:0000313" key="2">
    <source>
        <dbReference type="Proteomes" id="UP000008076"/>
    </source>
</evidence>
<dbReference type="VEuPathDB" id="AmoebaDB:EDI_126750"/>
<dbReference type="KEGG" id="edi:EDI_126750"/>
<proteinExistence type="predicted"/>
<dbReference type="Proteomes" id="UP000008076">
    <property type="component" value="Unassembled WGS sequence"/>
</dbReference>
<dbReference type="GeneID" id="5883286"/>
<name>B0EJ28_ENTDS</name>
<dbReference type="RefSeq" id="XP_001738215.1">
    <property type="nucleotide sequence ID" value="XM_001738163.1"/>
</dbReference>
<sequence length="128" mass="15087">MGIESIESDGKLMYKIIEKSDKYLTQKSKSEKTEIKSEELKEEINNHEEYYFYCLEDFTIYCSKQPIGQHGIYQNDVIMKVLKNQITTLVDSKVIIKIICFICSFITEKEEIQEIVSSSHLKKNINRY</sequence>
<dbReference type="EMBL" id="DS549512">
    <property type="protein sequence ID" value="EDR25472.1"/>
    <property type="molecule type" value="Genomic_DNA"/>
</dbReference>